<dbReference type="EMBL" id="CAKOAT010052155">
    <property type="protein sequence ID" value="CAH8297835.1"/>
    <property type="molecule type" value="Genomic_DNA"/>
</dbReference>
<dbReference type="AlphaFoldDB" id="A0ABC8ISH8"/>
<reference evidence="1 2" key="1">
    <citation type="submission" date="2022-03" db="EMBL/GenBank/DDBJ databases">
        <authorList>
            <person name="Macdonald S."/>
            <person name="Ahmed S."/>
            <person name="Newling K."/>
        </authorList>
    </citation>
    <scope>NUCLEOTIDE SEQUENCE [LARGE SCALE GENOMIC DNA]</scope>
</reference>
<comment type="caution">
    <text evidence="1">The sequence shown here is derived from an EMBL/GenBank/DDBJ whole genome shotgun (WGS) entry which is preliminary data.</text>
</comment>
<dbReference type="Proteomes" id="UP001642260">
    <property type="component" value="Unassembled WGS sequence"/>
</dbReference>
<evidence type="ECO:0000313" key="1">
    <source>
        <dbReference type="EMBL" id="CAH8297835.1"/>
    </source>
</evidence>
<proteinExistence type="predicted"/>
<accession>A0ABC8ISH8</accession>
<protein>
    <submittedName>
        <fullName evidence="1">Uncharacterized protein</fullName>
    </submittedName>
</protein>
<name>A0ABC8ISH8_ERUVS</name>
<organism evidence="1 2">
    <name type="scientific">Eruca vesicaria subsp. sativa</name>
    <name type="common">Garden rocket</name>
    <name type="synonym">Eruca sativa</name>
    <dbReference type="NCBI Taxonomy" id="29727"/>
    <lineage>
        <taxon>Eukaryota</taxon>
        <taxon>Viridiplantae</taxon>
        <taxon>Streptophyta</taxon>
        <taxon>Embryophyta</taxon>
        <taxon>Tracheophyta</taxon>
        <taxon>Spermatophyta</taxon>
        <taxon>Magnoliopsida</taxon>
        <taxon>eudicotyledons</taxon>
        <taxon>Gunneridae</taxon>
        <taxon>Pentapetalae</taxon>
        <taxon>rosids</taxon>
        <taxon>malvids</taxon>
        <taxon>Brassicales</taxon>
        <taxon>Brassicaceae</taxon>
        <taxon>Brassiceae</taxon>
        <taxon>Eruca</taxon>
    </lineage>
</organism>
<keyword evidence="2" id="KW-1185">Reference proteome</keyword>
<sequence length="95" mass="10535">MDGKVNVRGSAGYSDADYKFWSYANNVVQGIEDVDLYREAISVGDDDDPAVLACFYLKDCSTVVIDVENVRKKTMNGVMVCSSIPKTWDDNIDVI</sequence>
<evidence type="ECO:0000313" key="2">
    <source>
        <dbReference type="Proteomes" id="UP001642260"/>
    </source>
</evidence>
<gene>
    <name evidence="1" type="ORF">ERUC_LOCUS2255</name>
</gene>